<dbReference type="InterPro" id="IPR019034">
    <property type="entry name" value="UPF0390"/>
</dbReference>
<dbReference type="Proteomes" id="UP001158576">
    <property type="component" value="Chromosome PAR"/>
</dbReference>
<feature type="region of interest" description="Disordered" evidence="1">
    <location>
        <begin position="1"/>
        <end position="40"/>
    </location>
</feature>
<proteinExistence type="predicted"/>
<organism evidence="2 3">
    <name type="scientific">Oikopleura dioica</name>
    <name type="common">Tunicate</name>
    <dbReference type="NCBI Taxonomy" id="34765"/>
    <lineage>
        <taxon>Eukaryota</taxon>
        <taxon>Metazoa</taxon>
        <taxon>Chordata</taxon>
        <taxon>Tunicata</taxon>
        <taxon>Appendicularia</taxon>
        <taxon>Copelata</taxon>
        <taxon>Oikopleuridae</taxon>
        <taxon>Oikopleura</taxon>
    </lineage>
</organism>
<dbReference type="EMBL" id="OU015568">
    <property type="protein sequence ID" value="CAG5089214.1"/>
    <property type="molecule type" value="Genomic_DNA"/>
</dbReference>
<protein>
    <submittedName>
        <fullName evidence="2">Oidioi.mRNA.OKI2018_I69.PAR.g12130.t1.cds</fullName>
    </submittedName>
</protein>
<sequence>MAQGKGVGAKKKKQSAGSIKAKQGRTKKGLKKQVKSKKIDQIHTKSTQKFLTKSINKNIEAQCLASADKAGTSLKVVKSQEAKK</sequence>
<reference evidence="2 3" key="1">
    <citation type="submission" date="2021-04" db="EMBL/GenBank/DDBJ databases">
        <authorList>
            <person name="Bliznina A."/>
        </authorList>
    </citation>
    <scope>NUCLEOTIDE SEQUENCE [LARGE SCALE GENOMIC DNA]</scope>
</reference>
<name>A0ABN7S3K7_OIKDI</name>
<accession>A0ABN7S3K7</accession>
<dbReference type="Pfam" id="PF09495">
    <property type="entry name" value="DUF2462"/>
    <property type="match status" value="1"/>
</dbReference>
<gene>
    <name evidence="2" type="ORF">OKIOD_LOCUS3688</name>
</gene>
<evidence type="ECO:0000313" key="3">
    <source>
        <dbReference type="Proteomes" id="UP001158576"/>
    </source>
</evidence>
<keyword evidence="3" id="KW-1185">Reference proteome</keyword>
<feature type="compositionally biased region" description="Basic residues" evidence="1">
    <location>
        <begin position="22"/>
        <end position="36"/>
    </location>
</feature>
<evidence type="ECO:0000256" key="1">
    <source>
        <dbReference type="SAM" id="MobiDB-lite"/>
    </source>
</evidence>
<evidence type="ECO:0000313" key="2">
    <source>
        <dbReference type="EMBL" id="CAG5089214.1"/>
    </source>
</evidence>